<keyword evidence="2" id="KW-0175">Coiled coil</keyword>
<name>A0A3B1A4W3_9ZZZZ</name>
<dbReference type="EMBL" id="UOFV01000224">
    <property type="protein sequence ID" value="VAX00779.1"/>
    <property type="molecule type" value="Genomic_DNA"/>
</dbReference>
<feature type="domain" description="Outer membrane lipoprotein BamD-like" evidence="4">
    <location>
        <begin position="161"/>
        <end position="284"/>
    </location>
</feature>
<feature type="coiled-coil region" evidence="2">
    <location>
        <begin position="51"/>
        <end position="104"/>
    </location>
</feature>
<dbReference type="InterPro" id="IPR039565">
    <property type="entry name" value="BamD-like"/>
</dbReference>
<dbReference type="Gene3D" id="1.20.5.110">
    <property type="match status" value="1"/>
</dbReference>
<reference evidence="6" key="1">
    <citation type="submission" date="2018-06" db="EMBL/GenBank/DDBJ databases">
        <authorList>
            <person name="Zhirakovskaya E."/>
        </authorList>
    </citation>
    <scope>NUCLEOTIDE SEQUENCE</scope>
</reference>
<dbReference type="Pfam" id="PF13525">
    <property type="entry name" value="YfiO"/>
    <property type="match status" value="1"/>
</dbReference>
<dbReference type="InterPro" id="IPR011990">
    <property type="entry name" value="TPR-like_helical_dom_sf"/>
</dbReference>
<keyword evidence="6" id="KW-0131">Cell cycle</keyword>
<feature type="domain" description="YbgF trimerisation" evidence="5">
    <location>
        <begin position="53"/>
        <end position="124"/>
    </location>
</feature>
<dbReference type="NCBIfam" id="TIGR02795">
    <property type="entry name" value="tol_pal_ybgF"/>
    <property type="match status" value="1"/>
</dbReference>
<dbReference type="InterPro" id="IPR034706">
    <property type="entry name" value="CpoB"/>
</dbReference>
<sequence length="285" mass="31703">MTQYFRTSLIKYVSVALVVLAAPSFVSDAMARKPAPVIEASGEPVASAPTAGSLEQRLQRLERLLENQTLIDLMTRIDSLQNEVQQMLGQMEEQTYSMEQLQKRQRDLYLDVDRRLRDLEAARASLSAAPIAPASGVPGGAMSEPTANGAAVSHTDVASQEERAAYERAFNLLKEGRYDLAVSAFKTFVQTYPQGPFVDNAQYWLGEANYVQRNFAVALGEFDKVVKNHPNSPKRADALLKMGYTFQELGQNDNARMSLNKVIKNYPNTTAARLAQKRLQDLKQL</sequence>
<proteinExistence type="inferred from homology"/>
<organism evidence="6">
    <name type="scientific">hydrothermal vent metagenome</name>
    <dbReference type="NCBI Taxonomy" id="652676"/>
    <lineage>
        <taxon>unclassified sequences</taxon>
        <taxon>metagenomes</taxon>
        <taxon>ecological metagenomes</taxon>
    </lineage>
</organism>
<keyword evidence="1" id="KW-0732">Signal</keyword>
<evidence type="ECO:0000256" key="3">
    <source>
        <dbReference type="SAM" id="MobiDB-lite"/>
    </source>
</evidence>
<evidence type="ECO:0000313" key="6">
    <source>
        <dbReference type="EMBL" id="VAX00779.1"/>
    </source>
</evidence>
<dbReference type="InterPro" id="IPR032519">
    <property type="entry name" value="YbgF_tri"/>
</dbReference>
<dbReference type="AlphaFoldDB" id="A0A3B1A4W3"/>
<keyword evidence="6" id="KW-0132">Cell division</keyword>
<dbReference type="PROSITE" id="PS50005">
    <property type="entry name" value="TPR"/>
    <property type="match status" value="1"/>
</dbReference>
<evidence type="ECO:0000259" key="4">
    <source>
        <dbReference type="Pfam" id="PF13525"/>
    </source>
</evidence>
<dbReference type="HAMAP" id="MF_02066">
    <property type="entry name" value="CpoB"/>
    <property type="match status" value="1"/>
</dbReference>
<dbReference type="Pfam" id="PF16331">
    <property type="entry name" value="TolA_bind_tri"/>
    <property type="match status" value="1"/>
</dbReference>
<evidence type="ECO:0000256" key="1">
    <source>
        <dbReference type="ARBA" id="ARBA00022729"/>
    </source>
</evidence>
<dbReference type="GO" id="GO:0070206">
    <property type="term" value="P:protein trimerization"/>
    <property type="evidence" value="ECO:0007669"/>
    <property type="project" value="InterPro"/>
</dbReference>
<dbReference type="InterPro" id="IPR014162">
    <property type="entry name" value="CpoB_C"/>
</dbReference>
<feature type="region of interest" description="Disordered" evidence="3">
    <location>
        <begin position="135"/>
        <end position="156"/>
    </location>
</feature>
<accession>A0A3B1A4W3</accession>
<evidence type="ECO:0000256" key="2">
    <source>
        <dbReference type="SAM" id="Coils"/>
    </source>
</evidence>
<protein>
    <submittedName>
        <fullName evidence="6">Cell division coordinator CpoB</fullName>
    </submittedName>
</protein>
<dbReference type="InterPro" id="IPR019734">
    <property type="entry name" value="TPR_rpt"/>
</dbReference>
<dbReference type="GO" id="GO:0051301">
    <property type="term" value="P:cell division"/>
    <property type="evidence" value="ECO:0007669"/>
    <property type="project" value="UniProtKB-KW"/>
</dbReference>
<evidence type="ECO:0000259" key="5">
    <source>
        <dbReference type="Pfam" id="PF16331"/>
    </source>
</evidence>
<dbReference type="SUPFAM" id="SSF48452">
    <property type="entry name" value="TPR-like"/>
    <property type="match status" value="1"/>
</dbReference>
<gene>
    <name evidence="6" type="ORF">MNBD_GAMMA19-1105</name>
</gene>
<dbReference type="Gene3D" id="1.25.40.10">
    <property type="entry name" value="Tetratricopeptide repeat domain"/>
    <property type="match status" value="1"/>
</dbReference>